<dbReference type="PROSITE" id="PS00687">
    <property type="entry name" value="ALDEHYDE_DEHYDR_GLU"/>
    <property type="match status" value="1"/>
</dbReference>
<dbReference type="InterPro" id="IPR029510">
    <property type="entry name" value="Ald_DH_CS_GLU"/>
</dbReference>
<dbReference type="SUPFAM" id="SSF53720">
    <property type="entry name" value="ALDH-like"/>
    <property type="match status" value="1"/>
</dbReference>
<dbReference type="OrthoDB" id="440325at2759"/>
<dbReference type="Gene3D" id="3.40.309.10">
    <property type="entry name" value="Aldehyde Dehydrogenase, Chain A, domain 2"/>
    <property type="match status" value="1"/>
</dbReference>
<proteinExistence type="inferred from homology"/>
<comment type="similarity">
    <text evidence="1 5 8">Belongs to the aldehyde dehydrogenase family.</text>
</comment>
<dbReference type="FunFam" id="3.40.605.10:FF:000004">
    <property type="entry name" value="Aldehyde dehydrogenase"/>
    <property type="match status" value="1"/>
</dbReference>
<keyword evidence="11" id="KW-1185">Reference proteome</keyword>
<feature type="domain" description="Aldehyde dehydrogenase" evidence="9">
    <location>
        <begin position="15"/>
        <end position="444"/>
    </location>
</feature>
<dbReference type="InterPro" id="IPR016162">
    <property type="entry name" value="Ald_DH_N"/>
</dbReference>
<keyword evidence="2" id="KW-0125">Carotenoid biosynthesis</keyword>
<dbReference type="CDD" id="cd07135">
    <property type="entry name" value="ALDH_F14-YMR110C"/>
    <property type="match status" value="1"/>
</dbReference>
<organism evidence="10 11">
    <name type="scientific">Hyaloscypha variabilis (strain UAMH 11265 / GT02V1 / F)</name>
    <name type="common">Meliniomyces variabilis</name>
    <dbReference type="NCBI Taxonomy" id="1149755"/>
    <lineage>
        <taxon>Eukaryota</taxon>
        <taxon>Fungi</taxon>
        <taxon>Dikarya</taxon>
        <taxon>Ascomycota</taxon>
        <taxon>Pezizomycotina</taxon>
        <taxon>Leotiomycetes</taxon>
        <taxon>Helotiales</taxon>
        <taxon>Hyaloscyphaceae</taxon>
        <taxon>Hyaloscypha</taxon>
        <taxon>Hyaloscypha variabilis</taxon>
    </lineage>
</organism>
<dbReference type="InterPro" id="IPR016161">
    <property type="entry name" value="Ald_DH/histidinol_DH"/>
</dbReference>
<sequence length="535" mass="58851">MVSSKISPFEATPIESIASTVNLCKTTFRAQTTKPLSYRLMQLRKLYWGLDDYADALVESCKQDLGKPVFESFVTEVDWCKNDIIFVTKNLEKWMKDEAAPDIAFTNSLLNPTIRKEPLGTVLVIGAYNFPVQLQLGPVIGAIAAGCTVVLKPSEVSPATAMVIKKIVEEYLDPNSFAVVNGGVTETTALLNEKWDKIFYTGSTQVGTIIAKKAAETLTPVTLELGGLNPAFITKHADPRLAARRLLWGKLLNAGQVCMSENYVMVEKEILPAFVEQLRLALKEFFPNGQKVSEDFARIVNKRHFQRIKKMLDETRGKILFGGEMDESQNFIELTVVQVEDAQDSTVVDEIFGPIMPLLVVDSIETAIRTANEVHSTPLSLYAFGTIAETNKILNEVTSGGASLNDAFYHGSIPTLAFGGVGSSGQGAYRGKASFDTFTHRRSVTTTPGWMESLISVRYPPYAGKLSQIRRLTYKKPNFDRQGNEIKGAGYWLSFIFGLGAKSLKGAIVRWVVVALVAVGLKKAQGSSSLPPWLR</sequence>
<dbReference type="Pfam" id="PF00171">
    <property type="entry name" value="Aldedh"/>
    <property type="match status" value="1"/>
</dbReference>
<evidence type="ECO:0000259" key="9">
    <source>
        <dbReference type="Pfam" id="PF00171"/>
    </source>
</evidence>
<dbReference type="GO" id="GO:0005737">
    <property type="term" value="C:cytoplasm"/>
    <property type="evidence" value="ECO:0007669"/>
    <property type="project" value="TreeGrafter"/>
</dbReference>
<feature type="active site" evidence="6">
    <location>
        <position position="258"/>
    </location>
</feature>
<feature type="active site" evidence="6 7">
    <location>
        <position position="224"/>
    </location>
</feature>
<evidence type="ECO:0000313" key="11">
    <source>
        <dbReference type="Proteomes" id="UP000235786"/>
    </source>
</evidence>
<evidence type="ECO:0000256" key="2">
    <source>
        <dbReference type="ARBA" id="ARBA00022746"/>
    </source>
</evidence>
<dbReference type="GO" id="GO:0016117">
    <property type="term" value="P:carotenoid biosynthetic process"/>
    <property type="evidence" value="ECO:0007669"/>
    <property type="project" value="UniProtKB-KW"/>
</dbReference>
<dbReference type="GO" id="GO:0004029">
    <property type="term" value="F:aldehyde dehydrogenase (NAD+) activity"/>
    <property type="evidence" value="ECO:0007669"/>
    <property type="project" value="TreeGrafter"/>
</dbReference>
<name>A0A2J6S0A7_HYAVF</name>
<keyword evidence="3 5" id="KW-0560">Oxidoreductase</keyword>
<dbReference type="Proteomes" id="UP000235786">
    <property type="component" value="Unassembled WGS sequence"/>
</dbReference>
<evidence type="ECO:0000313" key="10">
    <source>
        <dbReference type="EMBL" id="PMD44203.1"/>
    </source>
</evidence>
<reference evidence="10 11" key="1">
    <citation type="submission" date="2016-04" db="EMBL/GenBank/DDBJ databases">
        <title>A degradative enzymes factory behind the ericoid mycorrhizal symbiosis.</title>
        <authorList>
            <consortium name="DOE Joint Genome Institute"/>
            <person name="Martino E."/>
            <person name="Morin E."/>
            <person name="Grelet G."/>
            <person name="Kuo A."/>
            <person name="Kohler A."/>
            <person name="Daghino S."/>
            <person name="Barry K."/>
            <person name="Choi C."/>
            <person name="Cichocki N."/>
            <person name="Clum A."/>
            <person name="Copeland A."/>
            <person name="Hainaut M."/>
            <person name="Haridas S."/>
            <person name="Labutti K."/>
            <person name="Lindquist E."/>
            <person name="Lipzen A."/>
            <person name="Khouja H.-R."/>
            <person name="Murat C."/>
            <person name="Ohm R."/>
            <person name="Olson A."/>
            <person name="Spatafora J."/>
            <person name="Veneault-Fourrey C."/>
            <person name="Henrissat B."/>
            <person name="Grigoriev I."/>
            <person name="Martin F."/>
            <person name="Perotto S."/>
        </authorList>
    </citation>
    <scope>NUCLEOTIDE SEQUENCE [LARGE SCALE GENOMIC DNA]</scope>
    <source>
        <strain evidence="10 11">F</strain>
    </source>
</reference>
<dbReference type="STRING" id="1149755.A0A2J6S0A7"/>
<accession>A0A2J6S0A7</accession>
<evidence type="ECO:0000256" key="1">
    <source>
        <dbReference type="ARBA" id="ARBA00009986"/>
    </source>
</evidence>
<dbReference type="PANTHER" id="PTHR43570">
    <property type="entry name" value="ALDEHYDE DEHYDROGENASE"/>
    <property type="match status" value="1"/>
</dbReference>
<evidence type="ECO:0000256" key="3">
    <source>
        <dbReference type="ARBA" id="ARBA00023002"/>
    </source>
</evidence>
<gene>
    <name evidence="10" type="ORF">L207DRAFT_542037</name>
</gene>
<evidence type="ECO:0000256" key="7">
    <source>
        <dbReference type="PROSITE-ProRule" id="PRU10007"/>
    </source>
</evidence>
<dbReference type="Gene3D" id="3.40.605.10">
    <property type="entry name" value="Aldehyde Dehydrogenase, Chain A, domain 1"/>
    <property type="match status" value="1"/>
</dbReference>
<dbReference type="EMBL" id="KZ613941">
    <property type="protein sequence ID" value="PMD44203.1"/>
    <property type="molecule type" value="Genomic_DNA"/>
</dbReference>
<dbReference type="FunFam" id="3.40.309.10:FF:000025">
    <property type="entry name" value="Aldehyde dehydrogenase"/>
    <property type="match status" value="1"/>
</dbReference>
<dbReference type="AlphaFoldDB" id="A0A2J6S0A7"/>
<keyword evidence="4" id="KW-0520">NAD</keyword>
<evidence type="ECO:0000256" key="5">
    <source>
        <dbReference type="PIRNR" id="PIRNR036492"/>
    </source>
</evidence>
<dbReference type="GO" id="GO:0006081">
    <property type="term" value="P:aldehyde metabolic process"/>
    <property type="evidence" value="ECO:0007669"/>
    <property type="project" value="InterPro"/>
</dbReference>
<evidence type="ECO:0000256" key="6">
    <source>
        <dbReference type="PIRSR" id="PIRSR036492-1"/>
    </source>
</evidence>
<dbReference type="InterPro" id="IPR016163">
    <property type="entry name" value="Ald_DH_C"/>
</dbReference>
<dbReference type="InterPro" id="IPR015590">
    <property type="entry name" value="Aldehyde_DH_dom"/>
</dbReference>
<dbReference type="PIRSF" id="PIRSF036492">
    <property type="entry name" value="ALDH"/>
    <property type="match status" value="1"/>
</dbReference>
<protein>
    <recommendedName>
        <fullName evidence="5">Aldehyde dehydrogenase</fullName>
    </recommendedName>
</protein>
<evidence type="ECO:0000256" key="8">
    <source>
        <dbReference type="RuleBase" id="RU003345"/>
    </source>
</evidence>
<dbReference type="InterPro" id="IPR012394">
    <property type="entry name" value="Aldehyde_DH_NAD(P)"/>
</dbReference>
<dbReference type="PANTHER" id="PTHR43570:SF11">
    <property type="entry name" value="ALDEHYDE DEHYDROGENASE"/>
    <property type="match status" value="1"/>
</dbReference>
<evidence type="ECO:0000256" key="4">
    <source>
        <dbReference type="ARBA" id="ARBA00023027"/>
    </source>
</evidence>